<feature type="compositionally biased region" description="Basic and acidic residues" evidence="2">
    <location>
        <begin position="58"/>
        <end position="83"/>
    </location>
</feature>
<accession>A0ABV4BRV2</accession>
<keyword evidence="1" id="KW-0732">Signal</keyword>
<keyword evidence="3" id="KW-0472">Membrane</keyword>
<dbReference type="InterPro" id="IPR029051">
    <property type="entry name" value="DUF4352"/>
</dbReference>
<name>A0ABV4BRV2_9CLOT</name>
<protein>
    <submittedName>
        <fullName evidence="6">DUF4352 domain-containing protein</fullName>
    </submittedName>
</protein>
<dbReference type="Pfam" id="PF13248">
    <property type="entry name" value="Zn_ribbon_3"/>
    <property type="match status" value="1"/>
</dbReference>
<evidence type="ECO:0000259" key="4">
    <source>
        <dbReference type="Pfam" id="PF11611"/>
    </source>
</evidence>
<evidence type="ECO:0000256" key="1">
    <source>
        <dbReference type="ARBA" id="ARBA00022729"/>
    </source>
</evidence>
<comment type="caution">
    <text evidence="6">The sequence shown here is derived from an EMBL/GenBank/DDBJ whole genome shotgun (WGS) entry which is preliminary data.</text>
</comment>
<dbReference type="Proteomes" id="UP001564657">
    <property type="component" value="Unassembled WGS sequence"/>
</dbReference>
<keyword evidence="3" id="KW-1133">Transmembrane helix</keyword>
<feature type="region of interest" description="Disordered" evidence="2">
    <location>
        <begin position="57"/>
        <end position="83"/>
    </location>
</feature>
<reference evidence="6 7" key="1">
    <citation type="submission" date="2024-08" db="EMBL/GenBank/DDBJ databases">
        <title>Clostridium lapicellarii sp. nov., and Clostridium renhuaiense sp. nov., two species isolated from the mud in a fermentation cellar used for producing sauce-flavour Chinese liquors.</title>
        <authorList>
            <person name="Yang F."/>
            <person name="Wang H."/>
            <person name="Chen L.Q."/>
            <person name="Zhou N."/>
            <person name="Lu J.J."/>
            <person name="Pu X.X."/>
            <person name="Wan B."/>
            <person name="Wang L."/>
            <person name="Liu S.J."/>
        </authorList>
    </citation>
    <scope>NUCLEOTIDE SEQUENCE [LARGE SCALE GENOMIC DNA]</scope>
    <source>
        <strain evidence="6 7">MT-5</strain>
    </source>
</reference>
<dbReference type="RefSeq" id="WP_369704355.1">
    <property type="nucleotide sequence ID" value="NZ_JBGEWD010000008.1"/>
</dbReference>
<proteinExistence type="predicted"/>
<dbReference type="InterPro" id="IPR029050">
    <property type="entry name" value="Immunoprotect_excell_Ig-like"/>
</dbReference>
<dbReference type="Gene3D" id="2.60.40.1240">
    <property type="match status" value="1"/>
</dbReference>
<feature type="domain" description="Putative zinc-ribbon" evidence="5">
    <location>
        <begin position="6"/>
        <end position="29"/>
    </location>
</feature>
<evidence type="ECO:0000256" key="3">
    <source>
        <dbReference type="SAM" id="Phobius"/>
    </source>
</evidence>
<feature type="transmembrane region" description="Helical" evidence="3">
    <location>
        <begin position="39"/>
        <end position="56"/>
    </location>
</feature>
<gene>
    <name evidence="6" type="ORF">AB8U03_09695</name>
</gene>
<organism evidence="6 7">
    <name type="scientific">Clostridium moutaii</name>
    <dbReference type="NCBI Taxonomy" id="3240932"/>
    <lineage>
        <taxon>Bacteria</taxon>
        <taxon>Bacillati</taxon>
        <taxon>Bacillota</taxon>
        <taxon>Clostridia</taxon>
        <taxon>Eubacteriales</taxon>
        <taxon>Clostridiaceae</taxon>
        <taxon>Clostridium</taxon>
    </lineage>
</organism>
<dbReference type="EMBL" id="JBGEWD010000008">
    <property type="protein sequence ID" value="MEY8000461.1"/>
    <property type="molecule type" value="Genomic_DNA"/>
</dbReference>
<feature type="domain" description="DUF4352" evidence="4">
    <location>
        <begin position="91"/>
        <end position="209"/>
    </location>
</feature>
<keyword evidence="7" id="KW-1185">Reference proteome</keyword>
<evidence type="ECO:0000256" key="2">
    <source>
        <dbReference type="SAM" id="MobiDB-lite"/>
    </source>
</evidence>
<dbReference type="Pfam" id="PF11611">
    <property type="entry name" value="DUF4352"/>
    <property type="match status" value="1"/>
</dbReference>
<evidence type="ECO:0000313" key="6">
    <source>
        <dbReference type="EMBL" id="MEY8000461.1"/>
    </source>
</evidence>
<evidence type="ECO:0000313" key="7">
    <source>
        <dbReference type="Proteomes" id="UP001564657"/>
    </source>
</evidence>
<evidence type="ECO:0000259" key="5">
    <source>
        <dbReference type="Pfam" id="PF13248"/>
    </source>
</evidence>
<keyword evidence="3" id="KW-0812">Transmembrane</keyword>
<sequence length="217" mass="24024">MDNNKMTKCKACGADIAKGVKKCPHCGKDQRNFFMKHKIITFIIAIILIGGIGSALSDGKDKKDTSVKTSTKEVSQKKQDEPKKDELKDFYNVGETANYKGIQMTVTKVDKSNGSEYDKPKEGKEFVIATVKIKNGSKDKISYNPFYFKIQNSKGQIEDGTLSTVDQDTALKSGELAPGGEVEGTVIFEEPIGDKGMLLQYQDNIFSDKIKIQFKIS</sequence>
<dbReference type="InterPro" id="IPR059113">
    <property type="entry name" value="Znf_ribbon"/>
</dbReference>